<feature type="compositionally biased region" description="Basic and acidic residues" evidence="1">
    <location>
        <begin position="380"/>
        <end position="389"/>
    </location>
</feature>
<dbReference type="EMBL" id="BAAATR010000048">
    <property type="protein sequence ID" value="GAA2274070.1"/>
    <property type="molecule type" value="Genomic_DNA"/>
</dbReference>
<name>A0ABN3EWY7_9ACTN</name>
<accession>A0ABN3EWY7</accession>
<keyword evidence="3" id="KW-1185">Reference proteome</keyword>
<evidence type="ECO:0000313" key="3">
    <source>
        <dbReference type="Proteomes" id="UP001500305"/>
    </source>
</evidence>
<feature type="region of interest" description="Disordered" evidence="1">
    <location>
        <begin position="728"/>
        <end position="748"/>
    </location>
</feature>
<feature type="compositionally biased region" description="Basic and acidic residues" evidence="1">
    <location>
        <begin position="23"/>
        <end position="41"/>
    </location>
</feature>
<gene>
    <name evidence="2" type="ORF">GCM10010430_70060</name>
</gene>
<feature type="region of interest" description="Disordered" evidence="1">
    <location>
        <begin position="1"/>
        <end position="44"/>
    </location>
</feature>
<proteinExistence type="predicted"/>
<feature type="region of interest" description="Disordered" evidence="1">
    <location>
        <begin position="372"/>
        <end position="392"/>
    </location>
</feature>
<protein>
    <submittedName>
        <fullName evidence="2">Uncharacterized protein</fullName>
    </submittedName>
</protein>
<evidence type="ECO:0000256" key="1">
    <source>
        <dbReference type="SAM" id="MobiDB-lite"/>
    </source>
</evidence>
<dbReference type="RefSeq" id="WP_344640609.1">
    <property type="nucleotide sequence ID" value="NZ_BAAATR010000048.1"/>
</dbReference>
<dbReference type="Proteomes" id="UP001500305">
    <property type="component" value="Unassembled WGS sequence"/>
</dbReference>
<organism evidence="2 3">
    <name type="scientific">Kitasatospora cystarginea</name>
    <dbReference type="NCBI Taxonomy" id="58350"/>
    <lineage>
        <taxon>Bacteria</taxon>
        <taxon>Bacillati</taxon>
        <taxon>Actinomycetota</taxon>
        <taxon>Actinomycetes</taxon>
        <taxon>Kitasatosporales</taxon>
        <taxon>Streptomycetaceae</taxon>
        <taxon>Kitasatospora</taxon>
    </lineage>
</organism>
<comment type="caution">
    <text evidence="2">The sequence shown here is derived from an EMBL/GenBank/DDBJ whole genome shotgun (WGS) entry which is preliminary data.</text>
</comment>
<evidence type="ECO:0000313" key="2">
    <source>
        <dbReference type="EMBL" id="GAA2274070.1"/>
    </source>
</evidence>
<sequence length="748" mass="82600">MSAGELNGAGAKGEGEPESTAEPDGRASGPEKDDHGTRDVSDFDDLADIDDDFASLFGMRETGGPRNVIYAPHGNINTGSVHGDQHVENTGANGAYGGQRVEAHEGPISALEIMEAQTGFAEPGWFRSALTELDTRILFLSGEPGTGRRTAALNLLYRHSGHSMNLRALDSDENLSAWRPTDSEARGYLVYGLLPKHPLGPAVIANLRRLLSDADARMVIVLPHDPERIRSLSRDLHVSPVHCEPPLPHAVFDARLEAAVPDTASRARLLARLDPGLLDALLTPELVPAQVAELVAAISTAGDDGPDPGDLRERLSFLAEGEVPELIDKLREDPDGLAFLLATSVFEGLDHRIVREEAERLLALADGRLNSVLPEGGDDGEGRPGRRENLQPNPRFVFRRSLEELLRTVRAECAPRENRANTGFTYAVEPVRFTRHRQAEAVLRHVWRQYGEVSRLLTDWMDNVPDTEPELAEPVGRVMGMAAGWGGGRRALVHIRELARSERFHSRTTAAYALGIAAQDPVLASEIKHHLRKWSSDRGWQLRSTVAYACGTAFGTSRPDLALLLLRRCYHGPDGDERRVASAVQRSLRALFAAGNQPTVFRQIAEWADGPDAELSLQVFPKLLQEDPSWFQEQLLTLGEHTETVIDLVRRTLNDDSLFEATCRSLIGWCHLAAWDERLRTALETLLIALAHDLRLGVLRLFVEIEGDQNPELPGRHIARHTLEAWRRGDPQPYTPTYLHGGPDDRRE</sequence>
<reference evidence="2 3" key="1">
    <citation type="journal article" date="2019" name="Int. J. Syst. Evol. Microbiol.">
        <title>The Global Catalogue of Microorganisms (GCM) 10K type strain sequencing project: providing services to taxonomists for standard genome sequencing and annotation.</title>
        <authorList>
            <consortium name="The Broad Institute Genomics Platform"/>
            <consortium name="The Broad Institute Genome Sequencing Center for Infectious Disease"/>
            <person name="Wu L."/>
            <person name="Ma J."/>
        </authorList>
    </citation>
    <scope>NUCLEOTIDE SEQUENCE [LARGE SCALE GENOMIC DNA]</scope>
    <source>
        <strain evidence="2 3">JCM 7356</strain>
    </source>
</reference>